<dbReference type="Gene3D" id="3.20.20.70">
    <property type="entry name" value="Aldolase class I"/>
    <property type="match status" value="1"/>
</dbReference>
<dbReference type="InterPro" id="IPR050246">
    <property type="entry name" value="Class_II_FBP_aldolase"/>
</dbReference>
<dbReference type="InterPro" id="IPR013785">
    <property type="entry name" value="Aldolase_TIM"/>
</dbReference>
<proteinExistence type="predicted"/>
<dbReference type="CDD" id="cd00947">
    <property type="entry name" value="TBP_aldolase_IIB"/>
    <property type="match status" value="1"/>
</dbReference>
<dbReference type="PANTHER" id="PTHR30304:SF0">
    <property type="entry name" value="D-TAGATOSE-1,6-BISPHOSPHATE ALDOLASE SUBUNIT GATY-RELATED"/>
    <property type="match status" value="1"/>
</dbReference>
<evidence type="ECO:0000313" key="3">
    <source>
        <dbReference type="Proteomes" id="UP001164803"/>
    </source>
</evidence>
<organism evidence="2 3">
    <name type="scientific">Alicyclobacillus dauci</name>
    <dbReference type="NCBI Taxonomy" id="1475485"/>
    <lineage>
        <taxon>Bacteria</taxon>
        <taxon>Bacillati</taxon>
        <taxon>Bacillota</taxon>
        <taxon>Bacilli</taxon>
        <taxon>Bacillales</taxon>
        <taxon>Alicyclobacillaceae</taxon>
        <taxon>Alicyclobacillus</taxon>
    </lineage>
</organism>
<dbReference type="NCBIfam" id="TIGR00167">
    <property type="entry name" value="cbbA"/>
    <property type="match status" value="1"/>
</dbReference>
<evidence type="ECO:0000256" key="1">
    <source>
        <dbReference type="ARBA" id="ARBA00001947"/>
    </source>
</evidence>
<dbReference type="Proteomes" id="UP001164803">
    <property type="component" value="Chromosome"/>
</dbReference>
<dbReference type="EMBL" id="CP104064">
    <property type="protein sequence ID" value="WAH37976.1"/>
    <property type="molecule type" value="Genomic_DNA"/>
</dbReference>
<reference evidence="2" key="1">
    <citation type="submission" date="2022-08" db="EMBL/GenBank/DDBJ databases">
        <title>Alicyclobacillus dauci DSM2870, complete genome.</title>
        <authorList>
            <person name="Wang Q."/>
            <person name="Cai R."/>
            <person name="Wang Z."/>
        </authorList>
    </citation>
    <scope>NUCLEOTIDE SEQUENCE</scope>
    <source>
        <strain evidence="2">DSM 28700</strain>
    </source>
</reference>
<protein>
    <submittedName>
        <fullName evidence="2">Class II fructose-bisphosphate aldolase</fullName>
    </submittedName>
</protein>
<dbReference type="Pfam" id="PF01116">
    <property type="entry name" value="F_bP_aldolase"/>
    <property type="match status" value="1"/>
</dbReference>
<comment type="cofactor">
    <cofactor evidence="1">
        <name>Zn(2+)</name>
        <dbReference type="ChEBI" id="CHEBI:29105"/>
    </cofactor>
</comment>
<sequence>MGLFSVLLADARKHRYAIPAINVHNAETVEAAFSAAANCCSPIIVAIAHSHAKLTYDYINLSTIAALVQEAKQRFDVKVCFHVDHGRNFDFIKQAIHSGVDSIMFDASELSFEENVRLVKEVTSYAHHHGVDVEAELGHVGKGQNFDTQEVIEDFFTKPEDAEKFVELTEVDALAVAFGTKHGIYKSQPKLDLTRLERIRELVNVPLVMHGTSGLSDSDIRRAIEVGISKVNVFTDPALAAKEAFLAACNDPKTRFPDALVKSRTAFQKRIEFYIELCQSAGRA</sequence>
<dbReference type="PIRSF" id="PIRSF001359">
    <property type="entry name" value="F_bP_aldolase_II"/>
    <property type="match status" value="1"/>
</dbReference>
<dbReference type="InterPro" id="IPR000771">
    <property type="entry name" value="FBA_II"/>
</dbReference>
<evidence type="ECO:0000313" key="2">
    <source>
        <dbReference type="EMBL" id="WAH37976.1"/>
    </source>
</evidence>
<dbReference type="PANTHER" id="PTHR30304">
    <property type="entry name" value="D-TAGATOSE-1,6-BISPHOSPHATE ALDOLASE"/>
    <property type="match status" value="1"/>
</dbReference>
<gene>
    <name evidence="2" type="ORF">NZD86_05655</name>
</gene>
<keyword evidence="3" id="KW-1185">Reference proteome</keyword>
<dbReference type="SUPFAM" id="SSF51569">
    <property type="entry name" value="Aldolase"/>
    <property type="match status" value="1"/>
</dbReference>
<accession>A0ABY6Z730</accession>
<name>A0ABY6Z730_9BACL</name>
<dbReference type="RefSeq" id="WP_268045514.1">
    <property type="nucleotide sequence ID" value="NZ_CP104064.1"/>
</dbReference>